<sequence>MWASRRNFIRNLPAIRRVISKSSPPVSQHGHSAHLLHRGLLLRFSSLMSDYCALRHLSPLT</sequence>
<proteinExistence type="predicted"/>
<gene>
    <name evidence="1" type="ordered locus">cgR_5018</name>
</gene>
<dbReference type="EMBL" id="AP009044">
    <property type="protein sequence ID" value="BAF54263.1"/>
    <property type="molecule type" value="Genomic_DNA"/>
</dbReference>
<organism evidence="1">
    <name type="scientific">Corynebacterium glutamicum (strain R)</name>
    <dbReference type="NCBI Taxonomy" id="340322"/>
    <lineage>
        <taxon>Bacteria</taxon>
        <taxon>Bacillati</taxon>
        <taxon>Actinomycetota</taxon>
        <taxon>Actinomycetes</taxon>
        <taxon>Mycobacteriales</taxon>
        <taxon>Corynebacteriaceae</taxon>
        <taxon>Corynebacterium</taxon>
    </lineage>
</organism>
<dbReference type="Proteomes" id="UP000006698">
    <property type="component" value="Chromosome"/>
</dbReference>
<name>A0AB72VAI9_CORGB</name>
<evidence type="ECO:0000313" key="1">
    <source>
        <dbReference type="EMBL" id="BAF54263.1"/>
    </source>
</evidence>
<protein>
    <submittedName>
        <fullName evidence="1">Uncharacterized protein</fullName>
    </submittedName>
</protein>
<accession>A0AB72VAI9</accession>
<reference evidence="1" key="1">
    <citation type="journal article" date="2007" name="Microbiology">
        <title>Comparative analysis of the Corynebacterium glutamicum group and complete genome sequence of strain R.</title>
        <authorList>
            <person name="Yukawa H."/>
            <person name="Omumasaba C.A."/>
            <person name="Nonaka H."/>
            <person name="Kos P."/>
            <person name="Okai N."/>
            <person name="Suzuki N."/>
            <person name="Suda M."/>
            <person name="Tsuge Y."/>
            <person name="Watanabe J."/>
            <person name="Ikeda Y."/>
            <person name="Vertes A.A."/>
            <person name="Inui M."/>
        </authorList>
    </citation>
    <scope>NUCLEOTIDE SEQUENCE</scope>
    <source>
        <strain evidence="1">R</strain>
    </source>
</reference>
<dbReference type="AlphaFoldDB" id="A0AB72VAI9"/>
<dbReference type="KEGG" id="cgt:cgR_5018"/>